<protein>
    <submittedName>
        <fullName evidence="1">Uncharacterized protein</fullName>
    </submittedName>
</protein>
<accession>A0ABZ0TR38</accession>
<gene>
    <name evidence="1" type="ORF">SNE25_08605</name>
</gene>
<reference evidence="1 2" key="1">
    <citation type="submission" date="2023-11" db="EMBL/GenBank/DDBJ databases">
        <title>Analysis of the Genomes of Mucilaginibacter gossypii cycad 4 and M. sabulilitoris SNA2: microbes with the potential for plant growth promotion.</title>
        <authorList>
            <person name="Hirsch A.M."/>
            <person name="Humm E."/>
            <person name="Rubbi M."/>
            <person name="Del Vecchio G."/>
            <person name="Ha S.M."/>
            <person name="Pellegrini M."/>
            <person name="Gunsalus R.P."/>
        </authorList>
    </citation>
    <scope>NUCLEOTIDE SEQUENCE [LARGE SCALE GENOMIC DNA]</scope>
    <source>
        <strain evidence="1 2">SNA2</strain>
    </source>
</reference>
<name>A0ABZ0TR38_9SPHI</name>
<dbReference type="EMBL" id="CP139558">
    <property type="protein sequence ID" value="WPU95582.1"/>
    <property type="molecule type" value="Genomic_DNA"/>
</dbReference>
<evidence type="ECO:0000313" key="1">
    <source>
        <dbReference type="EMBL" id="WPU95582.1"/>
    </source>
</evidence>
<dbReference type="RefSeq" id="WP_321564690.1">
    <property type="nucleotide sequence ID" value="NZ_CP139558.1"/>
</dbReference>
<organism evidence="1 2">
    <name type="scientific">Mucilaginibacter sabulilitoris</name>
    <dbReference type="NCBI Taxonomy" id="1173583"/>
    <lineage>
        <taxon>Bacteria</taxon>
        <taxon>Pseudomonadati</taxon>
        <taxon>Bacteroidota</taxon>
        <taxon>Sphingobacteriia</taxon>
        <taxon>Sphingobacteriales</taxon>
        <taxon>Sphingobacteriaceae</taxon>
        <taxon>Mucilaginibacter</taxon>
    </lineage>
</organism>
<sequence length="140" mass="15683">MKDIAISNRRELRSEIQRLSLLDHEHLAALGNRFSSPAAIFSAAVTLFPRSAAARSMRDQGLFGQDFFSLISRFLIPITLNKTLFRRSGFMVKLLVGLLSQKVAGYITDDAVERVIKQGGLLIGKLFAKKEQEPGDRYEN</sequence>
<evidence type="ECO:0000313" key="2">
    <source>
        <dbReference type="Proteomes" id="UP001324380"/>
    </source>
</evidence>
<keyword evidence="2" id="KW-1185">Reference proteome</keyword>
<dbReference type="Proteomes" id="UP001324380">
    <property type="component" value="Chromosome"/>
</dbReference>
<proteinExistence type="predicted"/>